<dbReference type="EMBL" id="QXGF01001593">
    <property type="protein sequence ID" value="KAE8928992.1"/>
    <property type="molecule type" value="Genomic_DNA"/>
</dbReference>
<evidence type="ECO:0000256" key="1">
    <source>
        <dbReference type="SAM" id="SignalP"/>
    </source>
</evidence>
<evidence type="ECO:0000313" key="17">
    <source>
        <dbReference type="Proteomes" id="UP000441208"/>
    </source>
</evidence>
<protein>
    <submittedName>
        <fullName evidence="7">Uncharacterized protein</fullName>
    </submittedName>
</protein>
<organism evidence="7 13">
    <name type="scientific">Phytophthora fragariae</name>
    <dbReference type="NCBI Taxonomy" id="53985"/>
    <lineage>
        <taxon>Eukaryota</taxon>
        <taxon>Sar</taxon>
        <taxon>Stramenopiles</taxon>
        <taxon>Oomycota</taxon>
        <taxon>Peronosporomycetes</taxon>
        <taxon>Peronosporales</taxon>
        <taxon>Peronosporaceae</taxon>
        <taxon>Phytophthora</taxon>
    </lineage>
</organism>
<dbReference type="EMBL" id="QXGA01001915">
    <property type="protein sequence ID" value="KAE9107431.1"/>
    <property type="molecule type" value="Genomic_DNA"/>
</dbReference>
<evidence type="ECO:0000313" key="12">
    <source>
        <dbReference type="Proteomes" id="UP000429523"/>
    </source>
</evidence>
<evidence type="ECO:0000313" key="20">
    <source>
        <dbReference type="Proteomes" id="UP000486351"/>
    </source>
</evidence>
<evidence type="ECO:0000313" key="19">
    <source>
        <dbReference type="Proteomes" id="UP000476176"/>
    </source>
</evidence>
<dbReference type="Proteomes" id="UP000440732">
    <property type="component" value="Unassembled WGS sequence"/>
</dbReference>
<keyword evidence="1" id="KW-0732">Signal</keyword>
<evidence type="ECO:0000313" key="11">
    <source>
        <dbReference type="EMBL" id="KAE9311508.1"/>
    </source>
</evidence>
<dbReference type="Proteomes" id="UP000476176">
    <property type="component" value="Unassembled WGS sequence"/>
</dbReference>
<evidence type="ECO:0000313" key="18">
    <source>
        <dbReference type="Proteomes" id="UP000460718"/>
    </source>
</evidence>
<dbReference type="EMBL" id="QXGB01001509">
    <property type="protein sequence ID" value="KAE9189612.1"/>
    <property type="molecule type" value="Genomic_DNA"/>
</dbReference>
<sequence>MWGSWLSSPAICGFVWRHACGEISWISLWPMNARGDACDVGSCFIRHGVQGGIALDRCCG</sequence>
<evidence type="ECO:0000313" key="9">
    <source>
        <dbReference type="EMBL" id="KAE9200370.1"/>
    </source>
</evidence>
<evidence type="ECO:0000313" key="5">
    <source>
        <dbReference type="EMBL" id="KAE9088313.1"/>
    </source>
</evidence>
<gene>
    <name evidence="10" type="ORF">PF001_g19033</name>
    <name evidence="9" type="ORF">PF002_g21855</name>
    <name evidence="8" type="ORF">PF004_g19559</name>
    <name evidence="7" type="ORF">PF005_g19575</name>
    <name evidence="6" type="ORF">PF006_g21113</name>
    <name evidence="4" type="ORF">PF007_g20535</name>
    <name evidence="11" type="ORF">PF008_g20191</name>
    <name evidence="2" type="ORF">PF009_g20885</name>
    <name evidence="5" type="ORF">PF010_g19423</name>
    <name evidence="3" type="ORF">PF011_g19391</name>
</gene>
<reference evidence="12 13" key="1">
    <citation type="submission" date="2018-08" db="EMBL/GenBank/DDBJ databases">
        <title>Genomic investigation of the strawberry pathogen Phytophthora fragariae indicates pathogenicity is determined by transcriptional variation in three key races.</title>
        <authorList>
            <person name="Adams T.M."/>
            <person name="Armitage A.D."/>
            <person name="Sobczyk M.K."/>
            <person name="Bates H.J."/>
            <person name="Dunwell J.M."/>
            <person name="Nellist C.F."/>
            <person name="Harrison R.J."/>
        </authorList>
    </citation>
    <scope>NUCLEOTIDE SEQUENCE [LARGE SCALE GENOMIC DNA]</scope>
    <source>
        <strain evidence="10 14">A4</strain>
        <strain evidence="9 15">BC-1</strain>
        <strain evidence="8 19">BC-23</strain>
        <strain evidence="7 13">NOV-27</strain>
        <strain evidence="6 16">NOV-5</strain>
        <strain evidence="4 17">NOV-71</strain>
        <strain evidence="11 20">NOV-77</strain>
        <strain evidence="2 12">NOV-9</strain>
        <strain evidence="5 21">ONT-3</strain>
        <strain evidence="3 18">SCRP245</strain>
    </source>
</reference>
<dbReference type="EMBL" id="QXFX01001558">
    <property type="protein sequence ID" value="KAE9088313.1"/>
    <property type="molecule type" value="Genomic_DNA"/>
</dbReference>
<evidence type="ECO:0000313" key="13">
    <source>
        <dbReference type="Proteomes" id="UP000433483"/>
    </source>
</evidence>
<evidence type="ECO:0000313" key="14">
    <source>
        <dbReference type="Proteomes" id="UP000437068"/>
    </source>
</evidence>
<dbReference type="EMBL" id="QXGE01001509">
    <property type="protein sequence ID" value="KAE9291722.1"/>
    <property type="molecule type" value="Genomic_DNA"/>
</dbReference>
<dbReference type="EMBL" id="QXGC01001666">
    <property type="protein sequence ID" value="KAE9198358.1"/>
    <property type="molecule type" value="Genomic_DNA"/>
</dbReference>
<dbReference type="EMBL" id="QXFW01001640">
    <property type="protein sequence ID" value="KAE8987902.1"/>
    <property type="molecule type" value="Genomic_DNA"/>
</dbReference>
<evidence type="ECO:0000313" key="4">
    <source>
        <dbReference type="EMBL" id="KAE9087018.1"/>
    </source>
</evidence>
<evidence type="ECO:0000313" key="16">
    <source>
        <dbReference type="Proteomes" id="UP000440732"/>
    </source>
</evidence>
<evidence type="ECO:0000313" key="6">
    <source>
        <dbReference type="EMBL" id="KAE9107431.1"/>
    </source>
</evidence>
<dbReference type="Proteomes" id="UP000440367">
    <property type="component" value="Unassembled WGS sequence"/>
</dbReference>
<evidence type="ECO:0000313" key="7">
    <source>
        <dbReference type="EMBL" id="KAE9189612.1"/>
    </source>
</evidence>
<feature type="chain" id="PRO_5036166536" evidence="1">
    <location>
        <begin position="22"/>
        <end position="60"/>
    </location>
</feature>
<proteinExistence type="predicted"/>
<dbReference type="EMBL" id="QXGD01001719">
    <property type="protein sequence ID" value="KAE9200370.1"/>
    <property type="molecule type" value="Genomic_DNA"/>
</dbReference>
<evidence type="ECO:0000313" key="8">
    <source>
        <dbReference type="EMBL" id="KAE9198358.1"/>
    </source>
</evidence>
<name>A0A6A3WRN1_9STRA</name>
<feature type="signal peptide" evidence="1">
    <location>
        <begin position="1"/>
        <end position="21"/>
    </location>
</feature>
<evidence type="ECO:0000313" key="2">
    <source>
        <dbReference type="EMBL" id="KAE8928992.1"/>
    </source>
</evidence>
<evidence type="ECO:0000313" key="21">
    <source>
        <dbReference type="Proteomes" id="UP000488956"/>
    </source>
</evidence>
<dbReference type="Proteomes" id="UP000486351">
    <property type="component" value="Unassembled WGS sequence"/>
</dbReference>
<dbReference type="Proteomes" id="UP000488956">
    <property type="component" value="Unassembled WGS sequence"/>
</dbReference>
<evidence type="ECO:0000313" key="3">
    <source>
        <dbReference type="EMBL" id="KAE8987902.1"/>
    </source>
</evidence>
<accession>A0A6A3WRN1</accession>
<keyword evidence="13" id="KW-1185">Reference proteome</keyword>
<dbReference type="Proteomes" id="UP000441208">
    <property type="component" value="Unassembled WGS sequence"/>
</dbReference>
<evidence type="ECO:0000313" key="10">
    <source>
        <dbReference type="EMBL" id="KAE9291722.1"/>
    </source>
</evidence>
<dbReference type="Proteomes" id="UP000429523">
    <property type="component" value="Unassembled WGS sequence"/>
</dbReference>
<dbReference type="EMBL" id="QXFZ01001653">
    <property type="protein sequence ID" value="KAE9087018.1"/>
    <property type="molecule type" value="Genomic_DNA"/>
</dbReference>
<dbReference type="Proteomes" id="UP000460718">
    <property type="component" value="Unassembled WGS sequence"/>
</dbReference>
<dbReference type="AlphaFoldDB" id="A0A6A3WRN1"/>
<dbReference type="EMBL" id="QXFY01001698">
    <property type="protein sequence ID" value="KAE9311508.1"/>
    <property type="molecule type" value="Genomic_DNA"/>
</dbReference>
<dbReference type="Proteomes" id="UP000433483">
    <property type="component" value="Unassembled WGS sequence"/>
</dbReference>
<evidence type="ECO:0000313" key="15">
    <source>
        <dbReference type="Proteomes" id="UP000440367"/>
    </source>
</evidence>
<comment type="caution">
    <text evidence="7">The sequence shown here is derived from an EMBL/GenBank/DDBJ whole genome shotgun (WGS) entry which is preliminary data.</text>
</comment>
<dbReference type="Proteomes" id="UP000437068">
    <property type="component" value="Unassembled WGS sequence"/>
</dbReference>